<dbReference type="Pfam" id="PF01863">
    <property type="entry name" value="YgjP-like"/>
    <property type="match status" value="1"/>
</dbReference>
<evidence type="ECO:0000313" key="3">
    <source>
        <dbReference type="Proteomes" id="UP000307087"/>
    </source>
</evidence>
<dbReference type="PANTHER" id="PTHR30399">
    <property type="entry name" value="UNCHARACTERIZED PROTEIN YGJP"/>
    <property type="match status" value="1"/>
</dbReference>
<dbReference type="InterPro" id="IPR002725">
    <property type="entry name" value="YgjP-like_metallopeptidase"/>
</dbReference>
<gene>
    <name evidence="2" type="ORF">E9934_01200</name>
</gene>
<dbReference type="RefSeq" id="WP_136560999.1">
    <property type="nucleotide sequence ID" value="NZ_BAABLS010000002.1"/>
</dbReference>
<name>A0A4S8NSR2_9ACTN</name>
<dbReference type="AlphaFoldDB" id="A0A4S8NSR2"/>
<proteinExistence type="predicted"/>
<dbReference type="InterPro" id="IPR053136">
    <property type="entry name" value="UTP_pyrophosphatase-like"/>
</dbReference>
<reference evidence="2 3" key="1">
    <citation type="journal article" date="2009" name="Int. J. Syst. Evol. Microbiol.">
        <title>Nocardioides caeni sp. nov., isolated from wastewater.</title>
        <authorList>
            <person name="Yoon J.H."/>
            <person name="Kang S.J."/>
            <person name="Park S."/>
            <person name="Kim W."/>
            <person name="Oh T.K."/>
        </authorList>
    </citation>
    <scope>NUCLEOTIDE SEQUENCE [LARGE SCALE GENOMIC DNA]</scope>
    <source>
        <strain evidence="2 3">DSM 23134</strain>
    </source>
</reference>
<evidence type="ECO:0000313" key="2">
    <source>
        <dbReference type="EMBL" id="THV18284.1"/>
    </source>
</evidence>
<keyword evidence="3" id="KW-1185">Reference proteome</keyword>
<sequence length="186" mass="21582">MPKARVEVRRSGRRRRTVSAYRDGETIVVLMPDNLSVTEERAWVTRMVGRIERKERKASAPRKWTDDDLMARARRLSDDFLGGLAEPETVRWVGNQRARWGSCTPKDRTIRLSERLQRMPDWVIDYVIVHELAHLIEPHHDERFWGWVAHYPAAEKAKGYLAGWSDAEGIARPPSEQVELAEGELE</sequence>
<dbReference type="Proteomes" id="UP000307087">
    <property type="component" value="Unassembled WGS sequence"/>
</dbReference>
<dbReference type="OrthoDB" id="9811177at2"/>
<dbReference type="CDD" id="cd07344">
    <property type="entry name" value="M48_yhfN_like"/>
    <property type="match status" value="1"/>
</dbReference>
<dbReference type="Gene3D" id="3.30.2010.10">
    <property type="entry name" value="Metalloproteases ('zincins'), catalytic domain"/>
    <property type="match status" value="1"/>
</dbReference>
<evidence type="ECO:0000259" key="1">
    <source>
        <dbReference type="Pfam" id="PF01863"/>
    </source>
</evidence>
<comment type="caution">
    <text evidence="2">The sequence shown here is derived from an EMBL/GenBank/DDBJ whole genome shotgun (WGS) entry which is preliminary data.</text>
</comment>
<protein>
    <submittedName>
        <fullName evidence="2">M48 family metallopeptidase</fullName>
    </submittedName>
</protein>
<dbReference type="EMBL" id="STGW01000001">
    <property type="protein sequence ID" value="THV18284.1"/>
    <property type="molecule type" value="Genomic_DNA"/>
</dbReference>
<organism evidence="2 3">
    <name type="scientific">Nocardioides caeni</name>
    <dbReference type="NCBI Taxonomy" id="574700"/>
    <lineage>
        <taxon>Bacteria</taxon>
        <taxon>Bacillati</taxon>
        <taxon>Actinomycetota</taxon>
        <taxon>Actinomycetes</taxon>
        <taxon>Propionibacteriales</taxon>
        <taxon>Nocardioidaceae</taxon>
        <taxon>Nocardioides</taxon>
    </lineage>
</organism>
<feature type="domain" description="YgjP-like metallopeptidase" evidence="1">
    <location>
        <begin position="35"/>
        <end position="160"/>
    </location>
</feature>
<accession>A0A4S8NSR2</accession>
<dbReference type="PANTHER" id="PTHR30399:SF1">
    <property type="entry name" value="UTP PYROPHOSPHATASE"/>
    <property type="match status" value="1"/>
</dbReference>